<protein>
    <recommendedName>
        <fullName evidence="3">Bacteriophage abortive infection AbiH</fullName>
    </recommendedName>
</protein>
<sequence>MLNDKTEFLNIGNLPKTLLVLGNGFDLTCKVPSDYKKFLEYILENKLNYHNEELQRDGYSNIFEYTLSEIERYLKDINFAHDGGISKSEVVPELNSWYIIFLYRKMTNDMDWFQVENQIANQLATKDNSMNIVESIGDSLLSIYQNGKSMIRTQRISHLNNKEIEKIYELLSYNLLNKKLDSFNVEGSKDLFIEFRKKENELWEEYHEYDKRNIGSITERKKFENSFDSKLEKELFPMVAQVLLAELKELEMDFREYLTLSIYDMGVNYQINAGNLIESILGKIGKETGISTYNVLTFNYSTPWDMSEKGNRAEYLHPIFKENPIKTLNLHGRLDSETKEIIFGVDDEFLSPISNEYIFTKTSRTLDLYTKVMFEEWFENSRMSEILSPSIKEIIFFGHSLSKADYGYFRKILDSYIDNPEAHFIFVYNVYEGTTTDKKRRELIHSISSLFGEYSINKQSNTDLFRNLIQNNRIKIVEL</sequence>
<dbReference type="AlphaFoldDB" id="E3CFK2"/>
<dbReference type="EMBL" id="AEKM01000016">
    <property type="protein sequence ID" value="EFQ54296.1"/>
    <property type="molecule type" value="Genomic_DNA"/>
</dbReference>
<evidence type="ECO:0000313" key="2">
    <source>
        <dbReference type="Proteomes" id="UP000003812"/>
    </source>
</evidence>
<dbReference type="Pfam" id="PF14253">
    <property type="entry name" value="AbiH"/>
    <property type="match status" value="2"/>
</dbReference>
<evidence type="ECO:0000313" key="1">
    <source>
        <dbReference type="EMBL" id="EFQ54296.1"/>
    </source>
</evidence>
<dbReference type="InterPro" id="IPR025935">
    <property type="entry name" value="AbiH"/>
</dbReference>
<name>E3CFK2_STRPA</name>
<organism evidence="1 2">
    <name type="scientific">Streptococcus parasanguinis F0405</name>
    <dbReference type="NCBI Taxonomy" id="905067"/>
    <lineage>
        <taxon>Bacteria</taxon>
        <taxon>Bacillati</taxon>
        <taxon>Bacillota</taxon>
        <taxon>Bacilli</taxon>
        <taxon>Lactobacillales</taxon>
        <taxon>Streptococcaceae</taxon>
        <taxon>Streptococcus</taxon>
    </lineage>
</organism>
<proteinExistence type="predicted"/>
<dbReference type="Proteomes" id="UP000003812">
    <property type="component" value="Unassembled WGS sequence"/>
</dbReference>
<gene>
    <name evidence="1" type="ORF">HMPREF9626_0298</name>
</gene>
<accession>E3CFK2</accession>
<evidence type="ECO:0008006" key="3">
    <source>
        <dbReference type="Google" id="ProtNLM"/>
    </source>
</evidence>
<reference evidence="1 2" key="1">
    <citation type="submission" date="2010-10" db="EMBL/GenBank/DDBJ databases">
        <authorList>
            <person name="Durkin A.S."/>
            <person name="Madupu R."/>
            <person name="Torralba M."/>
            <person name="Gillis M."/>
            <person name="Methe B."/>
            <person name="Sutton G."/>
            <person name="Nelson K.E."/>
        </authorList>
    </citation>
    <scope>NUCLEOTIDE SEQUENCE [LARGE SCALE GENOMIC DNA]</scope>
    <source>
        <strain evidence="1 2">F0405</strain>
    </source>
</reference>
<comment type="caution">
    <text evidence="1">The sequence shown here is derived from an EMBL/GenBank/DDBJ whole genome shotgun (WGS) entry which is preliminary data.</text>
</comment>